<accession>A0A5J6MYF4</accession>
<sequence>MVPIGANGNYGYSEVMLETDRYQVSYLTPRLKVSVSRADREADIVAAKTQAHDLAFWRAAQLGREKGFSALKLVDEHTDSDVNTSTQRSYAPAFYGFYGVPRYRHYPGGFGPIPWFPGDYYGYGPWGYGPYDSYERTSSSLRVNSRLEVEFYKTGPQEAQSIDAVIEDLSKKYAGTTYP</sequence>
<dbReference type="Proteomes" id="UP000325797">
    <property type="component" value="Chromosome"/>
</dbReference>
<dbReference type="AlphaFoldDB" id="A0A5J6MYF4"/>
<dbReference type="EMBL" id="CP042582">
    <property type="protein sequence ID" value="QEX22174.1"/>
    <property type="molecule type" value="Genomic_DNA"/>
</dbReference>
<evidence type="ECO:0000313" key="1">
    <source>
        <dbReference type="EMBL" id="QEX22174.1"/>
    </source>
</evidence>
<organism evidence="1 2">
    <name type="scientific">Hypericibacter adhaerens</name>
    <dbReference type="NCBI Taxonomy" id="2602016"/>
    <lineage>
        <taxon>Bacteria</taxon>
        <taxon>Pseudomonadati</taxon>
        <taxon>Pseudomonadota</taxon>
        <taxon>Alphaproteobacteria</taxon>
        <taxon>Rhodospirillales</taxon>
        <taxon>Dongiaceae</taxon>
        <taxon>Hypericibacter</taxon>
    </lineage>
</organism>
<reference evidence="1 2" key="1">
    <citation type="submission" date="2019-08" db="EMBL/GenBank/DDBJ databases">
        <title>Hyperibacter terrae gen. nov., sp. nov. and Hyperibacter viscosus sp. nov., two new members in the family Rhodospirillaceae isolated from the rhizosphere of Hypericum perforatum.</title>
        <authorList>
            <person name="Noviana Z."/>
        </authorList>
    </citation>
    <scope>NUCLEOTIDE SEQUENCE [LARGE SCALE GENOMIC DNA]</scope>
    <source>
        <strain evidence="1 2">R5959</strain>
    </source>
</reference>
<evidence type="ECO:0000313" key="2">
    <source>
        <dbReference type="Proteomes" id="UP000325797"/>
    </source>
</evidence>
<keyword evidence="2" id="KW-1185">Reference proteome</keyword>
<dbReference type="KEGG" id="hadh:FRZ61_21040"/>
<protein>
    <submittedName>
        <fullName evidence="1">Uncharacterized protein</fullName>
    </submittedName>
</protein>
<name>A0A5J6MYF4_9PROT</name>
<proteinExistence type="predicted"/>
<gene>
    <name evidence="1" type="ORF">FRZ61_21040</name>
</gene>